<dbReference type="EMBL" id="GBXM01000747">
    <property type="protein sequence ID" value="JAI07831.1"/>
    <property type="molecule type" value="Transcribed_RNA"/>
</dbReference>
<proteinExistence type="predicted"/>
<sequence>MTGAAMARTPSTIPVIAPFPMEAPLFILSSVLFVTESLPCWGSLVSSLEACEIHVSGPGVLVIIHFPFRKPS</sequence>
<organism evidence="1">
    <name type="scientific">Anguilla anguilla</name>
    <name type="common">European freshwater eel</name>
    <name type="synonym">Muraena anguilla</name>
    <dbReference type="NCBI Taxonomy" id="7936"/>
    <lineage>
        <taxon>Eukaryota</taxon>
        <taxon>Metazoa</taxon>
        <taxon>Chordata</taxon>
        <taxon>Craniata</taxon>
        <taxon>Vertebrata</taxon>
        <taxon>Euteleostomi</taxon>
        <taxon>Actinopterygii</taxon>
        <taxon>Neopterygii</taxon>
        <taxon>Teleostei</taxon>
        <taxon>Anguilliformes</taxon>
        <taxon>Anguillidae</taxon>
        <taxon>Anguilla</taxon>
    </lineage>
</organism>
<dbReference type="AlphaFoldDB" id="A0A0E9Y168"/>
<accession>A0A0E9Y168</accession>
<reference evidence="1" key="2">
    <citation type="journal article" date="2015" name="Fish Shellfish Immunol.">
        <title>Early steps in the European eel (Anguilla anguilla)-Vibrio vulnificus interaction in the gills: Role of the RtxA13 toxin.</title>
        <authorList>
            <person name="Callol A."/>
            <person name="Pajuelo D."/>
            <person name="Ebbesson L."/>
            <person name="Teles M."/>
            <person name="MacKenzie S."/>
            <person name="Amaro C."/>
        </authorList>
    </citation>
    <scope>NUCLEOTIDE SEQUENCE</scope>
</reference>
<reference evidence="1" key="1">
    <citation type="submission" date="2014-11" db="EMBL/GenBank/DDBJ databases">
        <authorList>
            <person name="Amaro Gonzalez C."/>
        </authorList>
    </citation>
    <scope>NUCLEOTIDE SEQUENCE</scope>
</reference>
<evidence type="ECO:0000313" key="1">
    <source>
        <dbReference type="EMBL" id="JAI07831.1"/>
    </source>
</evidence>
<name>A0A0E9Y168_ANGAN</name>
<protein>
    <submittedName>
        <fullName evidence="1">Uncharacterized protein</fullName>
    </submittedName>
</protein>